<keyword evidence="2" id="KW-1185">Reference proteome</keyword>
<organism evidence="1 2">
    <name type="scientific">Cohnella yongneupensis</name>
    <dbReference type="NCBI Taxonomy" id="425006"/>
    <lineage>
        <taxon>Bacteria</taxon>
        <taxon>Bacillati</taxon>
        <taxon>Bacillota</taxon>
        <taxon>Bacilli</taxon>
        <taxon>Bacillales</taxon>
        <taxon>Paenibacillaceae</taxon>
        <taxon>Cohnella</taxon>
    </lineage>
</organism>
<accession>A0ABW0R9B4</accession>
<dbReference type="Proteomes" id="UP001596108">
    <property type="component" value="Unassembled WGS sequence"/>
</dbReference>
<gene>
    <name evidence="1" type="ORF">ACFPQ4_21270</name>
</gene>
<reference evidence="2" key="1">
    <citation type="journal article" date="2019" name="Int. J. Syst. Evol. Microbiol.">
        <title>The Global Catalogue of Microorganisms (GCM) 10K type strain sequencing project: providing services to taxonomists for standard genome sequencing and annotation.</title>
        <authorList>
            <consortium name="The Broad Institute Genomics Platform"/>
            <consortium name="The Broad Institute Genome Sequencing Center for Infectious Disease"/>
            <person name="Wu L."/>
            <person name="Ma J."/>
        </authorList>
    </citation>
    <scope>NUCLEOTIDE SEQUENCE [LARGE SCALE GENOMIC DNA]</scope>
    <source>
        <strain evidence="2">CGMCC 1.18578</strain>
    </source>
</reference>
<sequence>MPYVMKHAPSGTILSFAQRNGYSLAYYGIRLWEDLPDQTQMAEALAEAGIAPGDAGGELGEWEPLSLTEHEAKMANVKLRNDPKRVVAYRDGAFIAK</sequence>
<evidence type="ECO:0000313" key="1">
    <source>
        <dbReference type="EMBL" id="MFC5531954.1"/>
    </source>
</evidence>
<dbReference type="RefSeq" id="WP_378113911.1">
    <property type="nucleotide sequence ID" value="NZ_JBHSNC010000056.1"/>
</dbReference>
<evidence type="ECO:0000313" key="2">
    <source>
        <dbReference type="Proteomes" id="UP001596108"/>
    </source>
</evidence>
<comment type="caution">
    <text evidence="1">The sequence shown here is derived from an EMBL/GenBank/DDBJ whole genome shotgun (WGS) entry which is preliminary data.</text>
</comment>
<dbReference type="EMBL" id="JBHSNC010000056">
    <property type="protein sequence ID" value="MFC5531954.1"/>
    <property type="molecule type" value="Genomic_DNA"/>
</dbReference>
<proteinExistence type="predicted"/>
<name>A0ABW0R9B4_9BACL</name>
<protein>
    <submittedName>
        <fullName evidence="1">Uncharacterized protein</fullName>
    </submittedName>
</protein>